<dbReference type="NCBIfam" id="NF038151">
    <property type="entry name" value="lanthi_synth_III"/>
    <property type="match status" value="1"/>
</dbReference>
<dbReference type="OrthoDB" id="1492512at2"/>
<comment type="caution">
    <text evidence="3">The sequence shown here is derived from an EMBL/GenBank/DDBJ whole genome shotgun (WGS) entry which is preliminary data.</text>
</comment>
<dbReference type="InterPro" id="IPR007822">
    <property type="entry name" value="LANC-like"/>
</dbReference>
<organism evidence="3 4">
    <name type="scientific">Saccharopolyspora terrae</name>
    <dbReference type="NCBI Taxonomy" id="2530384"/>
    <lineage>
        <taxon>Bacteria</taxon>
        <taxon>Bacillati</taxon>
        <taxon>Actinomycetota</taxon>
        <taxon>Actinomycetes</taxon>
        <taxon>Pseudonocardiales</taxon>
        <taxon>Pseudonocardiaceae</taxon>
        <taxon>Saccharopolyspora</taxon>
    </lineage>
</organism>
<dbReference type="GO" id="GO:0005524">
    <property type="term" value="F:ATP binding"/>
    <property type="evidence" value="ECO:0007669"/>
    <property type="project" value="InterPro"/>
</dbReference>
<dbReference type="SMART" id="SM00220">
    <property type="entry name" value="S_TKc"/>
    <property type="match status" value="1"/>
</dbReference>
<dbReference type="GO" id="GO:0031179">
    <property type="term" value="P:peptide modification"/>
    <property type="evidence" value="ECO:0007669"/>
    <property type="project" value="InterPro"/>
</dbReference>
<dbReference type="Pfam" id="PF25816">
    <property type="entry name" value="RamC_N"/>
    <property type="match status" value="1"/>
</dbReference>
<dbReference type="CDD" id="cd04791">
    <property type="entry name" value="LanC_SerThrkinase"/>
    <property type="match status" value="1"/>
</dbReference>
<proteinExistence type="predicted"/>
<gene>
    <name evidence="3" type="ORF">E1181_15570</name>
</gene>
<evidence type="ECO:0000313" key="4">
    <source>
        <dbReference type="Proteomes" id="UP000295674"/>
    </source>
</evidence>
<evidence type="ECO:0000259" key="2">
    <source>
        <dbReference type="PROSITE" id="PS50011"/>
    </source>
</evidence>
<keyword evidence="3" id="KW-0808">Transferase</keyword>
<keyword evidence="3" id="KW-0723">Serine/threonine-protein kinase</keyword>
<accession>A0A4R4VRV7</accession>
<dbReference type="SUPFAM" id="SSF56112">
    <property type="entry name" value="Protein kinase-like (PK-like)"/>
    <property type="match status" value="1"/>
</dbReference>
<feature type="domain" description="Protein kinase" evidence="2">
    <location>
        <begin position="222"/>
        <end position="516"/>
    </location>
</feature>
<protein>
    <submittedName>
        <fullName evidence="3">Serine/threonine protein kinase</fullName>
    </submittedName>
</protein>
<dbReference type="Gene3D" id="1.50.10.20">
    <property type="match status" value="1"/>
</dbReference>
<dbReference type="InterPro" id="IPR053524">
    <property type="entry name" value="Aerial_hyphae_peptide-synth"/>
</dbReference>
<dbReference type="Gene3D" id="1.10.510.10">
    <property type="entry name" value="Transferase(Phosphotransferase) domain 1"/>
    <property type="match status" value="1"/>
</dbReference>
<dbReference type="EMBL" id="SMKS01000024">
    <property type="protein sequence ID" value="TDD05334.1"/>
    <property type="molecule type" value="Genomic_DNA"/>
</dbReference>
<dbReference type="SMART" id="SM01260">
    <property type="entry name" value="LANC_like"/>
    <property type="match status" value="1"/>
</dbReference>
<dbReference type="RefSeq" id="WP_132675406.1">
    <property type="nucleotide sequence ID" value="NZ_SMKS01000024.1"/>
</dbReference>
<dbReference type="Proteomes" id="UP000295674">
    <property type="component" value="Unassembled WGS sequence"/>
</dbReference>
<dbReference type="AlphaFoldDB" id="A0A4R4VRV7"/>
<keyword evidence="3" id="KW-0418">Kinase</keyword>
<sequence>MREDLELYSLADRHFYEAPSRWSAEESTFDLTFPEGWNRGGNLDWCMARPAGAELPGQGWKIHVSATPDNAERVLEIVARYCFEAGIAFKFLRTGRLVRAYSLKYAPRSASGKLLTLYPVDDAQLETAVDALAEALAGERGPYVLTDLRIGDGPVFVRYGGFIARHCFTDGGDRVLAIEEPDGTLIPDDRRPFFTTPHWVRPPEFLQPHLDSRSAQSASLGYQITEALHFSNGGGVYLARRESDGTEVVLKEARPLAGLDSSGRDAIARLDDEVRALRALDGIEGVPRVHELVDVWEHRFAVLDRIPGRTLQTWSALHNPLVGPRTTPQATRTYAERAVRVLERVTELVERIHEHGLVFGDLHPANVLVDEDDRVGLVDFESASEIGGGQRQHMGYAGFTDPDARGAEIDRQALGALALWLFLPLTSLNALSPGKAGALLAAVEEHFELPEHVRALILDRLRRPAPGTEGAAAPEVRFTDGAGRRAARESLAGAIRATATPERDDRLFPGDVQGFLNGGTDFAFGAAGVLWALRTAGQEVDPAHAAWLSEHASRSDLPPGFFDGAHGIAHVLDLLGHHDQAAELIAGAAPDVALTHDVSLFSGLAGIGLNHLHLADRGGEHLAGALGVADRLAEAVESGRSHGIDVAGRIGLRDAGSRGGLLRGWTGPALFFLRCFETTGQREHLGLAVRALHRDLDLCVARPDGTLQVDGGFRTLPYLDVGSAGIGLIADQVLRHVPDERLSESAMGLGESCRSTLVVQSGLFSGRAGLLATLGRLARGGAGERLPDSVVAHLSVLHWHALGYHGHLAFPGEGNFRLSMDFATGNAGVLAALASLDDFEAEFMPFLEPPGIAPEIAKTLGGNEDSDKVQNTPEGNPHPERTGEATNPIR</sequence>
<dbReference type="InterPro" id="IPR058053">
    <property type="entry name" value="RamC_C"/>
</dbReference>
<evidence type="ECO:0000256" key="1">
    <source>
        <dbReference type="SAM" id="MobiDB-lite"/>
    </source>
</evidence>
<dbReference type="InterPro" id="IPR057929">
    <property type="entry name" value="RamC_N"/>
</dbReference>
<dbReference type="InterPro" id="IPR000719">
    <property type="entry name" value="Prot_kinase_dom"/>
</dbReference>
<dbReference type="GO" id="GO:0004674">
    <property type="term" value="F:protein serine/threonine kinase activity"/>
    <property type="evidence" value="ECO:0007669"/>
    <property type="project" value="UniProtKB-KW"/>
</dbReference>
<name>A0A4R4VRV7_9PSEU</name>
<dbReference type="PROSITE" id="PS50011">
    <property type="entry name" value="PROTEIN_KINASE_DOM"/>
    <property type="match status" value="1"/>
</dbReference>
<reference evidence="3 4" key="1">
    <citation type="submission" date="2019-03" db="EMBL/GenBank/DDBJ databases">
        <title>Draft genome sequences of novel Actinobacteria.</title>
        <authorList>
            <person name="Sahin N."/>
            <person name="Ay H."/>
            <person name="Saygin H."/>
        </authorList>
    </citation>
    <scope>NUCLEOTIDE SEQUENCE [LARGE SCALE GENOMIC DNA]</scope>
    <source>
        <strain evidence="3 4">16K309</strain>
    </source>
</reference>
<dbReference type="SUPFAM" id="SSF158745">
    <property type="entry name" value="LanC-like"/>
    <property type="match status" value="1"/>
</dbReference>
<dbReference type="Pfam" id="PF00069">
    <property type="entry name" value="Pkinase"/>
    <property type="match status" value="1"/>
</dbReference>
<evidence type="ECO:0000313" key="3">
    <source>
        <dbReference type="EMBL" id="TDD05334.1"/>
    </source>
</evidence>
<feature type="region of interest" description="Disordered" evidence="1">
    <location>
        <begin position="854"/>
        <end position="890"/>
    </location>
</feature>
<dbReference type="InterPro" id="IPR011009">
    <property type="entry name" value="Kinase-like_dom_sf"/>
</dbReference>
<keyword evidence="4" id="KW-1185">Reference proteome</keyword>